<name>A0A076PMA3_COMTE</name>
<dbReference type="EMBL" id="CP006704">
    <property type="protein sequence ID" value="AIJ44487.1"/>
    <property type="molecule type" value="Genomic_DNA"/>
</dbReference>
<dbReference type="KEGG" id="ctes:O987_01455"/>
<reference evidence="1 2" key="1">
    <citation type="journal article" date="2014" name="Genome Announc.">
        <title>Complete Genome Sequence of Polychlorinated Biphenyl Degrader Comamonas testosteroni TK102 (NBRC 109938).</title>
        <authorList>
            <person name="Fukuda K."/>
            <person name="Hosoyama A."/>
            <person name="Tsuchikane K."/>
            <person name="Ohji S."/>
            <person name="Yamazoe A."/>
            <person name="Fujita N."/>
            <person name="Shintani M."/>
            <person name="Kimbara K."/>
        </authorList>
    </citation>
    <scope>NUCLEOTIDE SEQUENCE [LARGE SCALE GENOMIC DNA]</scope>
    <source>
        <strain evidence="1">TK102</strain>
    </source>
</reference>
<sequence>MHRQLPKQEYASAFPIDTDKVIAPNELAFLPMTASRFGLPAKPYPAF</sequence>
<dbReference type="AlphaFoldDB" id="A0A076PMA3"/>
<proteinExistence type="predicted"/>
<dbReference type="Proteomes" id="UP000028782">
    <property type="component" value="Chromosome"/>
</dbReference>
<dbReference type="HOGENOM" id="CLU_3166837_0_0_4"/>
<protein>
    <submittedName>
        <fullName evidence="1">Uncharacterized protein</fullName>
    </submittedName>
</protein>
<evidence type="ECO:0000313" key="2">
    <source>
        <dbReference type="Proteomes" id="UP000028782"/>
    </source>
</evidence>
<accession>A0A076PMA3</accession>
<gene>
    <name evidence="1" type="ORF">O987_01455</name>
</gene>
<evidence type="ECO:0000313" key="1">
    <source>
        <dbReference type="EMBL" id="AIJ44487.1"/>
    </source>
</evidence>
<organism evidence="1 2">
    <name type="scientific">Comamonas testosteroni TK102</name>
    <dbReference type="NCBI Taxonomy" id="1392005"/>
    <lineage>
        <taxon>Bacteria</taxon>
        <taxon>Pseudomonadati</taxon>
        <taxon>Pseudomonadota</taxon>
        <taxon>Betaproteobacteria</taxon>
        <taxon>Burkholderiales</taxon>
        <taxon>Comamonadaceae</taxon>
        <taxon>Comamonas</taxon>
    </lineage>
</organism>